<protein>
    <submittedName>
        <fullName evidence="2">Uncharacterized protein</fullName>
    </submittedName>
</protein>
<feature type="region of interest" description="Disordered" evidence="1">
    <location>
        <begin position="1"/>
        <end position="28"/>
    </location>
</feature>
<proteinExistence type="predicted"/>
<sequence>MLLAGDERGLRSDRPASGPQEGLPWRPLSPLSIEAPHVLSDVAASSPEDVWVVGQAHGRPLAARWDGTSWSVPPGPPPSAALIGAGLEGVAAARTGHAVPDGSGPAGHTDLRNEPAGRDALAEVIAVGGAYDRLLGTEIPLIRHWDGTGWAEMAAPALPDADSAQGYVLTDVTMVAPAEAWAVGHGSGRGNGLVALHWHHDRWHPAGLPDIAQGKLLAVCGTSPWDVWAVGAADRAGLVVHYDGRAWQRIRTPATRFPLTDVTAVSPDDAWCAGGGSVLRWNGRKWSRVKTPIESANTVTAVSATDVWVGGAQGELAHFDGHRWTWMTAPGDLHGTAVWRSSTVALPTSAPGAGIGAAVWMVGSRRLGGSVSTPQHRSFTSQSGEG</sequence>
<feature type="compositionally biased region" description="Basic and acidic residues" evidence="1">
    <location>
        <begin position="1"/>
        <end position="14"/>
    </location>
</feature>
<accession>A0A1H6DBW4</accession>
<keyword evidence="3" id="KW-1185">Reference proteome</keyword>
<name>A0A1H6DBW4_9ACTN</name>
<evidence type="ECO:0000256" key="1">
    <source>
        <dbReference type="SAM" id="MobiDB-lite"/>
    </source>
</evidence>
<gene>
    <name evidence="2" type="ORF">SAMN04489712_11583</name>
</gene>
<evidence type="ECO:0000313" key="2">
    <source>
        <dbReference type="EMBL" id="SEG82778.1"/>
    </source>
</evidence>
<dbReference type="EMBL" id="FNVO01000015">
    <property type="protein sequence ID" value="SEG82778.1"/>
    <property type="molecule type" value="Genomic_DNA"/>
</dbReference>
<dbReference type="AlphaFoldDB" id="A0A1H6DBW4"/>
<evidence type="ECO:0000313" key="3">
    <source>
        <dbReference type="Proteomes" id="UP000236723"/>
    </source>
</evidence>
<reference evidence="3" key="1">
    <citation type="submission" date="2016-10" db="EMBL/GenBank/DDBJ databases">
        <authorList>
            <person name="Varghese N."/>
            <person name="Submissions S."/>
        </authorList>
    </citation>
    <scope>NUCLEOTIDE SEQUENCE [LARGE SCALE GENOMIC DNA]</scope>
    <source>
        <strain evidence="3">DSM 43163</strain>
    </source>
</reference>
<organism evidence="2 3">
    <name type="scientific">Thermomonospora echinospora</name>
    <dbReference type="NCBI Taxonomy" id="1992"/>
    <lineage>
        <taxon>Bacteria</taxon>
        <taxon>Bacillati</taxon>
        <taxon>Actinomycetota</taxon>
        <taxon>Actinomycetes</taxon>
        <taxon>Streptosporangiales</taxon>
        <taxon>Thermomonosporaceae</taxon>
        <taxon>Thermomonospora</taxon>
    </lineage>
</organism>
<dbReference type="Proteomes" id="UP000236723">
    <property type="component" value="Unassembled WGS sequence"/>
</dbReference>